<reference evidence="1 2" key="1">
    <citation type="journal article" date="2019" name="Genome Biol. Evol.">
        <title>Insights into the evolution of the New World diploid cottons (Gossypium, subgenus Houzingenia) based on genome sequencing.</title>
        <authorList>
            <person name="Grover C.E."/>
            <person name="Arick M.A. 2nd"/>
            <person name="Thrash A."/>
            <person name="Conover J.L."/>
            <person name="Sanders W.S."/>
            <person name="Peterson D.G."/>
            <person name="Frelichowski J.E."/>
            <person name="Scheffler J.A."/>
            <person name="Scheffler B.E."/>
            <person name="Wendel J.F."/>
        </authorList>
    </citation>
    <scope>NUCLEOTIDE SEQUENCE [LARGE SCALE GENOMIC DNA]</scope>
    <source>
        <strain evidence="1">4</strain>
        <tissue evidence="1">Leaf</tissue>
    </source>
</reference>
<comment type="caution">
    <text evidence="1">The sequence shown here is derived from an EMBL/GenBank/DDBJ whole genome shotgun (WGS) entry which is preliminary data.</text>
</comment>
<protein>
    <submittedName>
        <fullName evidence="1">Uncharacterized protein</fullName>
    </submittedName>
</protein>
<sequence>MGRFLQFDDILCNIGWSKFLRLRVEIDVTQPLVLRHSKGDCFLQNVDSSPSTGLPYGSWLKASPIKRSIQNAMEDYCDRVSNLSQIIARSLLGPGPSFFSDRIPSTTSSEPFDVSLDFETKVPHAIFLMMTKLHVKGMERIGHKMGYLHGIDVGIDGLIGVNSLGVGSQCMEAFCHTLDTCGLSDIGLLGNMVASRTL</sequence>
<dbReference type="Proteomes" id="UP000593574">
    <property type="component" value="Unassembled WGS sequence"/>
</dbReference>
<proteinExistence type="predicted"/>
<dbReference type="AlphaFoldDB" id="A0A7J9ADH1"/>
<evidence type="ECO:0000313" key="2">
    <source>
        <dbReference type="Proteomes" id="UP000593574"/>
    </source>
</evidence>
<dbReference type="EMBL" id="JABEZV010000009">
    <property type="protein sequence ID" value="MBA0721554.1"/>
    <property type="molecule type" value="Genomic_DNA"/>
</dbReference>
<name>A0A7J9ADH1_9ROSI</name>
<keyword evidence="2" id="KW-1185">Reference proteome</keyword>
<evidence type="ECO:0000313" key="1">
    <source>
        <dbReference type="EMBL" id="MBA0721554.1"/>
    </source>
</evidence>
<organism evidence="1 2">
    <name type="scientific">Gossypium laxum</name>
    <dbReference type="NCBI Taxonomy" id="34288"/>
    <lineage>
        <taxon>Eukaryota</taxon>
        <taxon>Viridiplantae</taxon>
        <taxon>Streptophyta</taxon>
        <taxon>Embryophyta</taxon>
        <taxon>Tracheophyta</taxon>
        <taxon>Spermatophyta</taxon>
        <taxon>Magnoliopsida</taxon>
        <taxon>eudicotyledons</taxon>
        <taxon>Gunneridae</taxon>
        <taxon>Pentapetalae</taxon>
        <taxon>rosids</taxon>
        <taxon>malvids</taxon>
        <taxon>Malvales</taxon>
        <taxon>Malvaceae</taxon>
        <taxon>Malvoideae</taxon>
        <taxon>Gossypium</taxon>
    </lineage>
</organism>
<gene>
    <name evidence="1" type="ORF">Golax_009080</name>
</gene>
<accession>A0A7J9ADH1</accession>